<feature type="compositionally biased region" description="Basic residues" evidence="1">
    <location>
        <begin position="17"/>
        <end position="33"/>
    </location>
</feature>
<protein>
    <submittedName>
        <fullName evidence="2">Uncharacterized protein</fullName>
    </submittedName>
</protein>
<sequence>QEPLHHLDQATAGGLPRLRRRQCARRRDRRHAPHDHLHAFAHQGRQLRSPSGHLRRTNPTQVLGHLYDTCHCYSTYLVV</sequence>
<evidence type="ECO:0000313" key="3">
    <source>
        <dbReference type="EMBL" id="URD90972.1"/>
    </source>
</evidence>
<evidence type="ECO:0000256" key="1">
    <source>
        <dbReference type="SAM" id="MobiDB-lite"/>
    </source>
</evidence>
<gene>
    <name evidence="2" type="ORF">MUK42_27026</name>
    <name evidence="3" type="ORF">MUK42_33089</name>
</gene>
<feature type="region of interest" description="Disordered" evidence="1">
    <location>
        <begin position="1"/>
        <end position="54"/>
    </location>
</feature>
<organism evidence="2 4">
    <name type="scientific">Musa troglodytarum</name>
    <name type="common">fe'i banana</name>
    <dbReference type="NCBI Taxonomy" id="320322"/>
    <lineage>
        <taxon>Eukaryota</taxon>
        <taxon>Viridiplantae</taxon>
        <taxon>Streptophyta</taxon>
        <taxon>Embryophyta</taxon>
        <taxon>Tracheophyta</taxon>
        <taxon>Spermatophyta</taxon>
        <taxon>Magnoliopsida</taxon>
        <taxon>Liliopsida</taxon>
        <taxon>Zingiberales</taxon>
        <taxon>Musaceae</taxon>
        <taxon>Musa</taxon>
    </lineage>
</organism>
<name>A0A9E7F5L3_9LILI</name>
<dbReference type="AlphaFoldDB" id="A0A9E7F5L3"/>
<dbReference type="EMBL" id="CP097504">
    <property type="protein sequence ID" value="URD90972.1"/>
    <property type="molecule type" value="Genomic_DNA"/>
</dbReference>
<feature type="non-terminal residue" evidence="2">
    <location>
        <position position="1"/>
    </location>
</feature>
<accession>A0A9E7F5L3</accession>
<evidence type="ECO:0000313" key="4">
    <source>
        <dbReference type="Proteomes" id="UP001055439"/>
    </source>
</evidence>
<dbReference type="Proteomes" id="UP001055439">
    <property type="component" value="Chromosome 2"/>
</dbReference>
<keyword evidence="4" id="KW-1185">Reference proteome</keyword>
<dbReference type="EMBL" id="CP097504">
    <property type="protein sequence ID" value="URD89045.1"/>
    <property type="molecule type" value="Genomic_DNA"/>
</dbReference>
<reference evidence="2" key="1">
    <citation type="submission" date="2022-05" db="EMBL/GenBank/DDBJ databases">
        <title>The Musa troglodytarum L. genome provides insights into the mechanism of non-climacteric behaviour and enrichment of carotenoids.</title>
        <authorList>
            <person name="Wang J."/>
        </authorList>
    </citation>
    <scope>NUCLEOTIDE SEQUENCE</scope>
    <source>
        <tissue evidence="2">Leaf</tissue>
    </source>
</reference>
<proteinExistence type="predicted"/>
<evidence type="ECO:0000313" key="2">
    <source>
        <dbReference type="EMBL" id="URD89045.1"/>
    </source>
</evidence>